<dbReference type="AlphaFoldDB" id="A0A0N5BE59"/>
<dbReference type="PANTHER" id="PTHR20905:SF30">
    <property type="entry name" value="N-ACETYLTRANSFERASE DOMAIN-CONTAINING PROTEIN"/>
    <property type="match status" value="1"/>
</dbReference>
<dbReference type="GO" id="GO:0008080">
    <property type="term" value="F:N-acetyltransferase activity"/>
    <property type="evidence" value="ECO:0007669"/>
    <property type="project" value="TreeGrafter"/>
</dbReference>
<dbReference type="SUPFAM" id="SSF55729">
    <property type="entry name" value="Acyl-CoA N-acyltransferases (Nat)"/>
    <property type="match status" value="1"/>
</dbReference>
<protein>
    <submittedName>
        <fullName evidence="2">N-acetyltransferase domain-containing protein</fullName>
    </submittedName>
</protein>
<name>A0A0N5BE59_STREA</name>
<evidence type="ECO:0000313" key="2">
    <source>
        <dbReference type="WBParaSite" id="SPAL_0000428600.1"/>
    </source>
</evidence>
<organism evidence="1 2">
    <name type="scientific">Strongyloides papillosus</name>
    <name type="common">Intestinal threadworm</name>
    <dbReference type="NCBI Taxonomy" id="174720"/>
    <lineage>
        <taxon>Eukaryota</taxon>
        <taxon>Metazoa</taxon>
        <taxon>Ecdysozoa</taxon>
        <taxon>Nematoda</taxon>
        <taxon>Chromadorea</taxon>
        <taxon>Rhabditida</taxon>
        <taxon>Tylenchina</taxon>
        <taxon>Panagrolaimomorpha</taxon>
        <taxon>Strongyloidoidea</taxon>
        <taxon>Strongyloididae</taxon>
        <taxon>Strongyloides</taxon>
    </lineage>
</organism>
<dbReference type="InterPro" id="IPR016181">
    <property type="entry name" value="Acyl_CoA_acyltransferase"/>
</dbReference>
<dbReference type="STRING" id="174720.A0A0N5BE59"/>
<dbReference type="Proteomes" id="UP000046392">
    <property type="component" value="Unplaced"/>
</dbReference>
<reference evidence="2" key="1">
    <citation type="submission" date="2017-02" db="UniProtKB">
        <authorList>
            <consortium name="WormBaseParasite"/>
        </authorList>
    </citation>
    <scope>IDENTIFICATION</scope>
</reference>
<evidence type="ECO:0000313" key="1">
    <source>
        <dbReference type="Proteomes" id="UP000046392"/>
    </source>
</evidence>
<accession>A0A0N5BE59</accession>
<proteinExistence type="predicted"/>
<dbReference type="Gene3D" id="3.40.630.30">
    <property type="match status" value="1"/>
</dbReference>
<dbReference type="PANTHER" id="PTHR20905">
    <property type="entry name" value="N-ACETYLTRANSFERASE-RELATED"/>
    <property type="match status" value="1"/>
</dbReference>
<dbReference type="WBParaSite" id="SPAL_0000428600.1">
    <property type="protein sequence ID" value="SPAL_0000428600.1"/>
    <property type="gene ID" value="SPAL_0000428600"/>
</dbReference>
<keyword evidence="1" id="KW-1185">Reference proteome</keyword>
<sequence length="215" mass="24724">MGEDNSLEYDFRFTNEKDVNEVIEFLVNEFLQTEPMNNALKMSREDKSSKIKKFLSIDFLINNSFIAFSKKDGKIVGLRLLTKVKRDDKEENKSDDKDISIGQKKINEILHSVKKDLWNLVPENINTLVRTEISCVARDWYRKGIASKLEDAGNEIIQNKFPEVQGVVAEASSIANQTLLKNKGYKVFKKSYFSDFDIPKGYDGSDHIELVVKLF</sequence>